<dbReference type="InterPro" id="IPR036388">
    <property type="entry name" value="WH-like_DNA-bd_sf"/>
</dbReference>
<keyword evidence="5" id="KW-0804">Transcription</keyword>
<evidence type="ECO:0000256" key="2">
    <source>
        <dbReference type="ARBA" id="ARBA00022898"/>
    </source>
</evidence>
<dbReference type="EMBL" id="CP001918">
    <property type="protein sequence ID" value="ADF60789.1"/>
    <property type="molecule type" value="Genomic_DNA"/>
</dbReference>
<evidence type="ECO:0000256" key="1">
    <source>
        <dbReference type="ARBA" id="ARBA00005384"/>
    </source>
</evidence>
<dbReference type="AlphaFoldDB" id="A0A0H3CFW9"/>
<sequence length="486" mass="52669">MNIPGDELYTLLNTALKNRGQETLQRTLYLSLREYILSGRLQSGSRLSGSRTLAGHLSLSRNTVNAALEQLTLEGYLLCSRQGTRVAPLAARQLAQDLPAPAVALAGRVSALPAPVPRSTPVLAFTPGTPAINYFPLPLWRRLYDRVLREEGSTLLGYGDPAGEPALRAAIARHLALSRGIDCDASQIVITEGALEGVNLCTLLLSEPGDVAWVEDPGYAGAKSAFVKAGLAITGIPVDGEGMCWEGTDAPSPSLIFTSPSHQFPYGSVLSARRRLALLDVARQHNAWIIEDDYDSEFRYSGEPVPAMLGMINHAPVVYLGTFSKTLFPSLRMGFMVFPPALAKAARPAIGSLLRGGHRAEQRTLALFIEEGHYARHLAAMRRLYRKRYRQLREALNAELHVPHRVLAGEGGMHLTVAIDGIDDRQLVEQARAYQLAPAALSGYYLDTKQGQSGLVLGYGNTSASLYASAIRRIQILITQQQGGKG</sequence>
<dbReference type="STRING" id="716541.ECL_01228"/>
<dbReference type="SMART" id="SM00345">
    <property type="entry name" value="HTH_GNTR"/>
    <property type="match status" value="1"/>
</dbReference>
<dbReference type="KEGG" id="enc:ECL_01228"/>
<dbReference type="OrthoDB" id="9808770at2"/>
<dbReference type="InterPro" id="IPR000524">
    <property type="entry name" value="Tscrpt_reg_HTH_GntR"/>
</dbReference>
<dbReference type="InterPro" id="IPR004839">
    <property type="entry name" value="Aminotransferase_I/II_large"/>
</dbReference>
<dbReference type="CDD" id="cd07377">
    <property type="entry name" value="WHTH_GntR"/>
    <property type="match status" value="1"/>
</dbReference>
<dbReference type="InterPro" id="IPR015424">
    <property type="entry name" value="PyrdxlP-dep_Trfase"/>
</dbReference>
<dbReference type="InterPro" id="IPR036390">
    <property type="entry name" value="WH_DNA-bd_sf"/>
</dbReference>
<evidence type="ECO:0000256" key="3">
    <source>
        <dbReference type="ARBA" id="ARBA00023015"/>
    </source>
</evidence>
<dbReference type="Gene3D" id="1.10.10.10">
    <property type="entry name" value="Winged helix-like DNA-binding domain superfamily/Winged helix DNA-binding domain"/>
    <property type="match status" value="1"/>
</dbReference>
<feature type="domain" description="HTH gntR-type" evidence="6">
    <location>
        <begin position="22"/>
        <end position="89"/>
    </location>
</feature>
<dbReference type="Pfam" id="PF00155">
    <property type="entry name" value="Aminotran_1_2"/>
    <property type="match status" value="1"/>
</dbReference>
<keyword evidence="8" id="KW-1185">Reference proteome</keyword>
<protein>
    <submittedName>
        <fullName evidence="7">GntR family transcriptional regulator</fullName>
    </submittedName>
</protein>
<dbReference type="PANTHER" id="PTHR46577">
    <property type="entry name" value="HTH-TYPE TRANSCRIPTIONAL REGULATORY PROTEIN GABR"/>
    <property type="match status" value="1"/>
</dbReference>
<keyword evidence="3" id="KW-0805">Transcription regulation</keyword>
<dbReference type="Pfam" id="PF00392">
    <property type="entry name" value="GntR"/>
    <property type="match status" value="1"/>
</dbReference>
<dbReference type="PATRIC" id="fig|716541.4.peg.1479"/>
<dbReference type="Gene3D" id="3.40.640.10">
    <property type="entry name" value="Type I PLP-dependent aspartate aminotransferase-like (Major domain)"/>
    <property type="match status" value="1"/>
</dbReference>
<dbReference type="InterPro" id="IPR015421">
    <property type="entry name" value="PyrdxlP-dep_Trfase_major"/>
</dbReference>
<evidence type="ECO:0000256" key="4">
    <source>
        <dbReference type="ARBA" id="ARBA00023125"/>
    </source>
</evidence>
<dbReference type="GO" id="GO:0030170">
    <property type="term" value="F:pyridoxal phosphate binding"/>
    <property type="evidence" value="ECO:0007669"/>
    <property type="project" value="InterPro"/>
</dbReference>
<reference evidence="7 8" key="1">
    <citation type="journal article" date="2010" name="J. Bacteriol.">
        <title>Complete genome sequence of Enterobacter cloacae subsp. cloacae type strain ATCC 13047.</title>
        <authorList>
            <person name="Ren Y."/>
            <person name="Ren Y."/>
            <person name="Zhou Z."/>
            <person name="Guo X."/>
            <person name="Li Y."/>
            <person name="Feng L."/>
            <person name="Wang L."/>
        </authorList>
    </citation>
    <scope>NUCLEOTIDE SEQUENCE [LARGE SCALE GENOMIC DNA]</scope>
    <source>
        <strain evidence="8">ATCC 13047 / DSM 30054 / NBRC 13535 / NCTC 10005 / WDCM 00083 / NCDC 279-56</strain>
    </source>
</reference>
<accession>A0A0H3CFW9</accession>
<keyword evidence="4" id="KW-0238">DNA-binding</keyword>
<comment type="similarity">
    <text evidence="1">In the C-terminal section; belongs to the class-I pyridoxal-phosphate-dependent aminotransferase family.</text>
</comment>
<evidence type="ECO:0000259" key="6">
    <source>
        <dbReference type="PROSITE" id="PS50949"/>
    </source>
</evidence>
<dbReference type="RefSeq" id="WP_013095886.1">
    <property type="nucleotide sequence ID" value="NC_014121.1"/>
</dbReference>
<dbReference type="Proteomes" id="UP000002363">
    <property type="component" value="Chromosome"/>
</dbReference>
<dbReference type="GO" id="GO:0003677">
    <property type="term" value="F:DNA binding"/>
    <property type="evidence" value="ECO:0007669"/>
    <property type="project" value="UniProtKB-KW"/>
</dbReference>
<dbReference type="PANTHER" id="PTHR46577:SF1">
    <property type="entry name" value="HTH-TYPE TRANSCRIPTIONAL REGULATORY PROTEIN GABR"/>
    <property type="match status" value="1"/>
</dbReference>
<dbReference type="GO" id="GO:0003700">
    <property type="term" value="F:DNA-binding transcription factor activity"/>
    <property type="evidence" value="ECO:0007669"/>
    <property type="project" value="InterPro"/>
</dbReference>
<gene>
    <name evidence="7" type="ordered locus">ECL_01228</name>
</gene>
<dbReference type="EnsemblBacteria" id="ADF60789">
    <property type="protein sequence ID" value="ADF60789"/>
    <property type="gene ID" value="ECL_01228"/>
</dbReference>
<evidence type="ECO:0000313" key="8">
    <source>
        <dbReference type="Proteomes" id="UP000002363"/>
    </source>
</evidence>
<dbReference type="eggNOG" id="COG1167">
    <property type="taxonomic scope" value="Bacteria"/>
</dbReference>
<evidence type="ECO:0000256" key="5">
    <source>
        <dbReference type="ARBA" id="ARBA00023163"/>
    </source>
</evidence>
<dbReference type="InterPro" id="IPR051446">
    <property type="entry name" value="HTH_trans_reg/aminotransferase"/>
</dbReference>
<dbReference type="PROSITE" id="PS50949">
    <property type="entry name" value="HTH_GNTR"/>
    <property type="match status" value="1"/>
</dbReference>
<dbReference type="SUPFAM" id="SSF46785">
    <property type="entry name" value="Winged helix' DNA-binding domain"/>
    <property type="match status" value="1"/>
</dbReference>
<organism evidence="7 8">
    <name type="scientific">Enterobacter cloacae subsp. cloacae (strain ATCC 13047 / DSM 30054 / NBRC 13535 / NCTC 10005 / WDCM 00083 / NCDC 279-56)</name>
    <dbReference type="NCBI Taxonomy" id="716541"/>
    <lineage>
        <taxon>Bacteria</taxon>
        <taxon>Pseudomonadati</taxon>
        <taxon>Pseudomonadota</taxon>
        <taxon>Gammaproteobacteria</taxon>
        <taxon>Enterobacterales</taxon>
        <taxon>Enterobacteriaceae</taxon>
        <taxon>Enterobacter</taxon>
        <taxon>Enterobacter cloacae complex</taxon>
    </lineage>
</organism>
<evidence type="ECO:0000313" key="7">
    <source>
        <dbReference type="EMBL" id="ADF60789.1"/>
    </source>
</evidence>
<proteinExistence type="inferred from homology"/>
<dbReference type="SUPFAM" id="SSF53383">
    <property type="entry name" value="PLP-dependent transferases"/>
    <property type="match status" value="1"/>
</dbReference>
<dbReference type="CDD" id="cd00609">
    <property type="entry name" value="AAT_like"/>
    <property type="match status" value="1"/>
</dbReference>
<keyword evidence="2" id="KW-0663">Pyridoxal phosphate</keyword>
<name>A0A0H3CFW9_ENTCC</name>
<dbReference type="HOGENOM" id="CLU_017584_0_1_6"/>